<evidence type="ECO:0000259" key="1">
    <source>
        <dbReference type="Pfam" id="PF14192"/>
    </source>
</evidence>
<dbReference type="EMBL" id="JBHSIU010000012">
    <property type="protein sequence ID" value="MFC4998556.1"/>
    <property type="molecule type" value="Genomic_DNA"/>
</dbReference>
<protein>
    <submittedName>
        <fullName evidence="2">DUF4314 domain-containing protein</fullName>
    </submittedName>
</protein>
<dbReference type="RefSeq" id="WP_380114811.1">
    <property type="nucleotide sequence ID" value="NZ_JBHSIU010000012.1"/>
</dbReference>
<dbReference type="Pfam" id="PF14192">
    <property type="entry name" value="DUF4314"/>
    <property type="match status" value="1"/>
</dbReference>
<evidence type="ECO:0000313" key="2">
    <source>
        <dbReference type="EMBL" id="MFC4998556.1"/>
    </source>
</evidence>
<name>A0ABV9VQA8_9ACTN</name>
<accession>A0ABV9VQA8</accession>
<reference evidence="3" key="1">
    <citation type="journal article" date="2019" name="Int. J. Syst. Evol. Microbiol.">
        <title>The Global Catalogue of Microorganisms (GCM) 10K type strain sequencing project: providing services to taxonomists for standard genome sequencing and annotation.</title>
        <authorList>
            <consortium name="The Broad Institute Genomics Platform"/>
            <consortium name="The Broad Institute Genome Sequencing Center for Infectious Disease"/>
            <person name="Wu L."/>
            <person name="Ma J."/>
        </authorList>
    </citation>
    <scope>NUCLEOTIDE SEQUENCE [LARGE SCALE GENOMIC DNA]</scope>
    <source>
        <strain evidence="3">CGMCC 4.7152</strain>
    </source>
</reference>
<keyword evidence="3" id="KW-1185">Reference proteome</keyword>
<proteinExistence type="predicted"/>
<comment type="caution">
    <text evidence="2">The sequence shown here is derived from an EMBL/GenBank/DDBJ whole genome shotgun (WGS) entry which is preliminary data.</text>
</comment>
<dbReference type="InterPro" id="IPR025463">
    <property type="entry name" value="DUF4314"/>
</dbReference>
<sequence>MVYYRPGDRVELVRTTDVLTELRPGDQGVVTRFDFERHMVYIDWDGGSRLSMCLDAGDQIRTIRSITSVDGAVDAEPFGAQDQGTGQAEDVVRAPLHAGRPAQNIGAVLRRLDRTGLDTNDLVSLAWIIDRVDRRASLERIEGNLSSVGQIAGVVISNPATVSEVVDICTAYLQVQLVPSGDRVLWSLNDLIAAQQQECLFELA</sequence>
<feature type="domain" description="DUF4314" evidence="1">
    <location>
        <begin position="3"/>
        <end position="54"/>
    </location>
</feature>
<dbReference type="Proteomes" id="UP001595912">
    <property type="component" value="Unassembled WGS sequence"/>
</dbReference>
<organism evidence="2 3">
    <name type="scientific">Dactylosporangium cerinum</name>
    <dbReference type="NCBI Taxonomy" id="1434730"/>
    <lineage>
        <taxon>Bacteria</taxon>
        <taxon>Bacillati</taxon>
        <taxon>Actinomycetota</taxon>
        <taxon>Actinomycetes</taxon>
        <taxon>Micromonosporales</taxon>
        <taxon>Micromonosporaceae</taxon>
        <taxon>Dactylosporangium</taxon>
    </lineage>
</organism>
<gene>
    <name evidence="2" type="ORF">ACFPIJ_12005</name>
</gene>
<evidence type="ECO:0000313" key="3">
    <source>
        <dbReference type="Proteomes" id="UP001595912"/>
    </source>
</evidence>